<dbReference type="Pfam" id="PF09190">
    <property type="entry name" value="DALR_2"/>
    <property type="match status" value="1"/>
</dbReference>
<feature type="short sequence motif" description="'KMSKS' region" evidence="12">
    <location>
        <begin position="288"/>
        <end position="292"/>
    </location>
</feature>
<evidence type="ECO:0000256" key="9">
    <source>
        <dbReference type="ARBA" id="ARBA00022840"/>
    </source>
</evidence>
<evidence type="ECO:0000256" key="7">
    <source>
        <dbReference type="ARBA" id="ARBA00022741"/>
    </source>
</evidence>
<evidence type="ECO:0000256" key="2">
    <source>
        <dbReference type="ARBA" id="ARBA00005594"/>
    </source>
</evidence>
<evidence type="ECO:0000256" key="4">
    <source>
        <dbReference type="ARBA" id="ARBA00022490"/>
    </source>
</evidence>
<dbReference type="Pfam" id="PF01406">
    <property type="entry name" value="tRNA-synt_1e"/>
    <property type="match status" value="1"/>
</dbReference>
<feature type="binding site" evidence="12">
    <location>
        <position position="35"/>
    </location>
    <ligand>
        <name>Zn(2+)</name>
        <dbReference type="ChEBI" id="CHEBI:29105"/>
    </ligand>
</feature>
<dbReference type="SUPFAM" id="SSF52374">
    <property type="entry name" value="Nucleotidylyl transferase"/>
    <property type="match status" value="1"/>
</dbReference>
<proteinExistence type="inferred from homology"/>
<dbReference type="EMBL" id="CP090145">
    <property type="protein sequence ID" value="UOX33682.1"/>
    <property type="molecule type" value="Genomic_DNA"/>
</dbReference>
<evidence type="ECO:0000256" key="1">
    <source>
        <dbReference type="ARBA" id="ARBA00004496"/>
    </source>
</evidence>
<dbReference type="PANTHER" id="PTHR10890">
    <property type="entry name" value="CYSTEINYL-TRNA SYNTHETASE"/>
    <property type="match status" value="1"/>
</dbReference>
<comment type="catalytic activity">
    <reaction evidence="12">
        <text>tRNA(Cys) + L-cysteine + ATP = L-cysteinyl-tRNA(Cys) + AMP + diphosphate</text>
        <dbReference type="Rhea" id="RHEA:17773"/>
        <dbReference type="Rhea" id="RHEA-COMP:9661"/>
        <dbReference type="Rhea" id="RHEA-COMP:9679"/>
        <dbReference type="ChEBI" id="CHEBI:30616"/>
        <dbReference type="ChEBI" id="CHEBI:33019"/>
        <dbReference type="ChEBI" id="CHEBI:35235"/>
        <dbReference type="ChEBI" id="CHEBI:78442"/>
        <dbReference type="ChEBI" id="CHEBI:78517"/>
        <dbReference type="ChEBI" id="CHEBI:456215"/>
        <dbReference type="EC" id="6.1.1.16"/>
    </reaction>
</comment>
<keyword evidence="15" id="KW-1185">Reference proteome</keyword>
<gene>
    <name evidence="12 14" type="primary">cysS</name>
    <name evidence="14" type="ORF">LXD69_16810</name>
</gene>
<sequence>MQLYKNQSLKIYNTSTGEKETFKPIHEGHIGMYVCGPTVYSNVHLGNVRTFMSFDVIYRYLKHIGYQVRYVRNITDAGHLTDDGNVDNDRFVKQSRLEKLEPMEVVQKYTVDFHNVLNLFNFLPPNIEPTATGHIIEQIELIEKLVNTGFAYESKGSVYFDVLEYNKRGLNYGELSNRNIEELFSNTRDLDGQSEKKNPQDFALWKNASPAHIMRWNSPWGEGFPGWHLECTAMSTKYLGEKFDIHGGGMDLKFPHHECEVAQGKACNGESPVNYWMHTNMLTMNGLRMSKSTGNYILPMELIEGKNNFFEKAFSPSVVRFSFLQAHYRSVLDISNAAMVASEKGFNRFVEGLKIAKSLESSDTSSLDITKWRESCYDAMNDDFNTPILLAQLFEGIRFINLVHDKKESLTQSDIDLLTNTIYTFLTDVLGIKIEENYDSNTSNLNSKLDGVVNMLIEMRNEARANKNWALSDEIRDKLLALGIQLKDGKEGTGFSVN</sequence>
<evidence type="ECO:0000313" key="15">
    <source>
        <dbReference type="Proteomes" id="UP000830454"/>
    </source>
</evidence>
<dbReference type="CDD" id="cd00672">
    <property type="entry name" value="CysRS_core"/>
    <property type="match status" value="1"/>
</dbReference>
<keyword evidence="5 12" id="KW-0436">Ligase</keyword>
<comment type="similarity">
    <text evidence="2 12">Belongs to the class-I aminoacyl-tRNA synthetase family.</text>
</comment>
<dbReference type="InterPro" id="IPR009080">
    <property type="entry name" value="tRNAsynth_Ia_anticodon-bd"/>
</dbReference>
<feature type="binding site" evidence="12">
    <location>
        <position position="260"/>
    </location>
    <ligand>
        <name>Zn(2+)</name>
        <dbReference type="ChEBI" id="CHEBI:29105"/>
    </ligand>
</feature>
<feature type="binding site" evidence="12">
    <location>
        <position position="231"/>
    </location>
    <ligand>
        <name>Zn(2+)</name>
        <dbReference type="ChEBI" id="CHEBI:29105"/>
    </ligand>
</feature>
<evidence type="ECO:0000256" key="10">
    <source>
        <dbReference type="ARBA" id="ARBA00022917"/>
    </source>
</evidence>
<comment type="cofactor">
    <cofactor evidence="12">
        <name>Zn(2+)</name>
        <dbReference type="ChEBI" id="CHEBI:29105"/>
    </cofactor>
    <text evidence="12">Binds 1 zinc ion per subunit.</text>
</comment>
<dbReference type="InterPro" id="IPR015273">
    <property type="entry name" value="Cys-tRNA-synt_Ia_DALR"/>
</dbReference>
<keyword evidence="6 12" id="KW-0479">Metal-binding</keyword>
<dbReference type="PANTHER" id="PTHR10890:SF3">
    <property type="entry name" value="CYSTEINE--TRNA LIGASE, CYTOPLASMIC"/>
    <property type="match status" value="1"/>
</dbReference>
<dbReference type="PRINTS" id="PR00983">
    <property type="entry name" value="TRNASYNTHCYS"/>
</dbReference>
<dbReference type="GO" id="GO:0004817">
    <property type="term" value="F:cysteine-tRNA ligase activity"/>
    <property type="evidence" value="ECO:0007669"/>
    <property type="project" value="UniProtKB-EC"/>
</dbReference>
<keyword evidence="7 12" id="KW-0547">Nucleotide-binding</keyword>
<dbReference type="Gene3D" id="3.40.50.620">
    <property type="entry name" value="HUPs"/>
    <property type="match status" value="1"/>
</dbReference>
<evidence type="ECO:0000256" key="8">
    <source>
        <dbReference type="ARBA" id="ARBA00022833"/>
    </source>
</evidence>
<dbReference type="Pfam" id="PF23493">
    <property type="entry name" value="CysS_C"/>
    <property type="match status" value="1"/>
</dbReference>
<dbReference type="InterPro" id="IPR024909">
    <property type="entry name" value="Cys-tRNA/MSH_ligase"/>
</dbReference>
<feature type="binding site" evidence="12">
    <location>
        <position position="256"/>
    </location>
    <ligand>
        <name>Zn(2+)</name>
        <dbReference type="ChEBI" id="CHEBI:29105"/>
    </ligand>
</feature>
<evidence type="ECO:0000256" key="3">
    <source>
        <dbReference type="ARBA" id="ARBA00011245"/>
    </source>
</evidence>
<evidence type="ECO:0000256" key="6">
    <source>
        <dbReference type="ARBA" id="ARBA00022723"/>
    </source>
</evidence>
<reference evidence="14" key="1">
    <citation type="submission" date="2021-12" db="EMBL/GenBank/DDBJ databases">
        <authorList>
            <person name="Cha I.-T."/>
            <person name="Lee K.-E."/>
            <person name="Park S.-J."/>
        </authorList>
    </citation>
    <scope>NUCLEOTIDE SEQUENCE</scope>
    <source>
        <strain evidence="14">YSM-43</strain>
    </source>
</reference>
<name>A0ABY4HN59_9FLAO</name>
<evidence type="ECO:0000313" key="14">
    <source>
        <dbReference type="EMBL" id="UOX33682.1"/>
    </source>
</evidence>
<feature type="short sequence motif" description="'HIGH' region" evidence="12">
    <location>
        <begin position="37"/>
        <end position="47"/>
    </location>
</feature>
<keyword evidence="9 12" id="KW-0067">ATP-binding</keyword>
<keyword evidence="4 12" id="KW-0963">Cytoplasm</keyword>
<organism evidence="14 15">
    <name type="scientific">Flavobacterium sediminilitoris</name>
    <dbReference type="NCBI Taxonomy" id="2024526"/>
    <lineage>
        <taxon>Bacteria</taxon>
        <taxon>Pseudomonadati</taxon>
        <taxon>Bacteroidota</taxon>
        <taxon>Flavobacteriia</taxon>
        <taxon>Flavobacteriales</taxon>
        <taxon>Flavobacteriaceae</taxon>
        <taxon>Flavobacterium</taxon>
    </lineage>
</organism>
<evidence type="ECO:0000256" key="11">
    <source>
        <dbReference type="ARBA" id="ARBA00023146"/>
    </source>
</evidence>
<dbReference type="SMART" id="SM00840">
    <property type="entry name" value="DALR_2"/>
    <property type="match status" value="1"/>
</dbReference>
<dbReference type="EC" id="6.1.1.16" evidence="12"/>
<accession>A0ABY4HN59</accession>
<dbReference type="NCBIfam" id="TIGR00435">
    <property type="entry name" value="cysS"/>
    <property type="match status" value="1"/>
</dbReference>
<dbReference type="SUPFAM" id="SSF47323">
    <property type="entry name" value="Anticodon-binding domain of a subclass of class I aminoacyl-tRNA synthetases"/>
    <property type="match status" value="1"/>
</dbReference>
<dbReference type="Proteomes" id="UP000830454">
    <property type="component" value="Chromosome"/>
</dbReference>
<keyword evidence="11 12" id="KW-0030">Aminoacyl-tRNA synthetase</keyword>
<dbReference type="RefSeq" id="WP_246916220.1">
    <property type="nucleotide sequence ID" value="NZ_CP090145.1"/>
</dbReference>
<dbReference type="InterPro" id="IPR056411">
    <property type="entry name" value="CysS_C"/>
</dbReference>
<evidence type="ECO:0000256" key="12">
    <source>
        <dbReference type="HAMAP-Rule" id="MF_00041"/>
    </source>
</evidence>
<keyword evidence="10 12" id="KW-0648">Protein biosynthesis</keyword>
<evidence type="ECO:0000259" key="13">
    <source>
        <dbReference type="SMART" id="SM00840"/>
    </source>
</evidence>
<dbReference type="HAMAP" id="MF_00041">
    <property type="entry name" value="Cys_tRNA_synth"/>
    <property type="match status" value="1"/>
</dbReference>
<feature type="binding site" evidence="12">
    <location>
        <position position="291"/>
    </location>
    <ligand>
        <name>ATP</name>
        <dbReference type="ChEBI" id="CHEBI:30616"/>
    </ligand>
</feature>
<keyword evidence="8 12" id="KW-0862">Zinc</keyword>
<evidence type="ECO:0000256" key="5">
    <source>
        <dbReference type="ARBA" id="ARBA00022598"/>
    </source>
</evidence>
<comment type="subcellular location">
    <subcellularLocation>
        <location evidence="1 12">Cytoplasm</location>
    </subcellularLocation>
</comment>
<dbReference type="InterPro" id="IPR032678">
    <property type="entry name" value="tRNA-synt_1_cat_dom"/>
</dbReference>
<comment type="subunit">
    <text evidence="3 12">Monomer.</text>
</comment>
<feature type="domain" description="Cysteinyl-tRNA synthetase class Ia DALR" evidence="13">
    <location>
        <begin position="375"/>
        <end position="439"/>
    </location>
</feature>
<dbReference type="InterPro" id="IPR014729">
    <property type="entry name" value="Rossmann-like_a/b/a_fold"/>
</dbReference>
<dbReference type="InterPro" id="IPR015803">
    <property type="entry name" value="Cys-tRNA-ligase"/>
</dbReference>
<protein>
    <recommendedName>
        <fullName evidence="12">Cysteine--tRNA ligase</fullName>
        <ecNumber evidence="12">6.1.1.16</ecNumber>
    </recommendedName>
    <alternativeName>
        <fullName evidence="12">Cysteinyl-tRNA synthetase</fullName>
        <shortName evidence="12">CysRS</shortName>
    </alternativeName>
</protein>
<dbReference type="Gene3D" id="1.20.120.1910">
    <property type="entry name" value="Cysteine-tRNA ligase, C-terminal anti-codon recognition domain"/>
    <property type="match status" value="1"/>
</dbReference>
<reference evidence="14" key="2">
    <citation type="submission" date="2022-04" db="EMBL/GenBank/DDBJ databases">
        <title>Complete Genome Sequence of Flavobacterium sediminilitoris YSM-43, Isolated from a Tidal Sediment.</title>
        <authorList>
            <person name="Lee P.A."/>
        </authorList>
    </citation>
    <scope>NUCLEOTIDE SEQUENCE</scope>
    <source>
        <strain evidence="14">YSM-43</strain>
    </source>
</reference>